<dbReference type="Pfam" id="PF11698">
    <property type="entry name" value="V-ATPase_H_C"/>
    <property type="match status" value="1"/>
</dbReference>
<feature type="domain" description="ATPase V1 complex subunit H C-terminal" evidence="6">
    <location>
        <begin position="326"/>
        <end position="443"/>
    </location>
</feature>
<dbReference type="SUPFAM" id="SSF48371">
    <property type="entry name" value="ARM repeat"/>
    <property type="match status" value="1"/>
</dbReference>
<evidence type="ECO:0000256" key="4">
    <source>
        <dbReference type="ARBA" id="ARBA00023065"/>
    </source>
</evidence>
<proteinExistence type="inferred from homology"/>
<dbReference type="GO" id="GO:0000329">
    <property type="term" value="C:fungal-type vacuole membrane"/>
    <property type="evidence" value="ECO:0007669"/>
    <property type="project" value="TreeGrafter"/>
</dbReference>
<comment type="caution">
    <text evidence="7">The sequence shown here is derived from an EMBL/GenBank/DDBJ whole genome shotgun (WGS) entry which is preliminary data.</text>
</comment>
<evidence type="ECO:0000256" key="2">
    <source>
        <dbReference type="ARBA" id="ARBA00022448"/>
    </source>
</evidence>
<dbReference type="InterPro" id="IPR011987">
    <property type="entry name" value="ATPase_V1-cplx_hsu_C"/>
</dbReference>
<dbReference type="InterPro" id="IPR038497">
    <property type="entry name" value="ATPase_V1-cplx_hsu_C_sf"/>
</dbReference>
<comment type="function">
    <text evidence="5">Subunit of the V1 complex of vacuolar(H+)-ATPase (V-ATPase), a multisubunit enzyme composed of a peripheral complex (V1) that hydrolyzes ATP and a membrane integral complex (V0) that translocates protons. V-ATPase is responsible for acidifying and maintaining the pH of intracellular compartments.</text>
</comment>
<dbReference type="GeneID" id="33559170"/>
<dbReference type="GO" id="GO:0046961">
    <property type="term" value="F:proton-transporting ATPase activity, rotational mechanism"/>
    <property type="evidence" value="ECO:0007669"/>
    <property type="project" value="UniProtKB-UniRule"/>
</dbReference>
<dbReference type="Gene3D" id="1.25.10.10">
    <property type="entry name" value="Leucine-rich Repeat Variant"/>
    <property type="match status" value="1"/>
</dbReference>
<evidence type="ECO:0000256" key="3">
    <source>
        <dbReference type="ARBA" id="ARBA00022781"/>
    </source>
</evidence>
<keyword evidence="8" id="KW-1185">Reference proteome</keyword>
<dbReference type="InterPro" id="IPR004908">
    <property type="entry name" value="ATPase_V1-cplx_hsu"/>
</dbReference>
<dbReference type="InterPro" id="IPR011989">
    <property type="entry name" value="ARM-like"/>
</dbReference>
<dbReference type="Gene3D" id="1.25.40.150">
    <property type="entry name" value="V-type ATPase, subunit H, C-terminal domain"/>
    <property type="match status" value="1"/>
</dbReference>
<dbReference type="PANTHER" id="PTHR10698">
    <property type="entry name" value="V-TYPE PROTON ATPASE SUBUNIT H"/>
    <property type="match status" value="1"/>
</dbReference>
<dbReference type="PIRSF" id="PIRSF032184">
    <property type="entry name" value="ATPase_V1_H"/>
    <property type="match status" value="1"/>
</dbReference>
<comment type="subunit">
    <text evidence="5">V-ATPase is a heteromultimeric enzyme made up of two complexes: the ATP-hydrolytic V1 complex and the proton translocation V0 complex.</text>
</comment>
<dbReference type="STRING" id="4999.A0A1Y1USP6"/>
<keyword evidence="2 5" id="KW-0813">Transport</keyword>
<dbReference type="OrthoDB" id="10263554at2759"/>
<sequence length="444" mass="49740">MTARIEPIPPPFFSPYLDDQCNKINSKPVPWEGYQRAKLLSADELNLLKSLAKIPTAQRPTVYASSGAQYARLYIDLLRKLQRVDTVQAVLVSINDMLVSDPSSTIPLFHSLATKENPDDPYAPIVKCLAMEEEFVILTSLKILGVLIATDSREFPYNLTGTLLASLQGLLNGSRIPLWEVAAQVLSAVLGTKQFRLAVWEEEQCISGLVKMLKTTSNPQNQYWAVSCLWQLSFERIAAEGMNKRYDIVALLTGVAKAAVKEKVLRVIISTFRNLLTIAPSQSLPSFFTSKVLQFVITLQDRKWSDEDIPEDLSYLKSELSARLENLTTYDELISELDSGHLVWGPVHESEDFWKENAMRIGQESGGKAVKRLVELLKNSREPVVLAVAAHDLGFYIRYGGDKAKQIVTDLGGKTRVMELMTSQDPDTRYQALMCTQLLMSQHV</sequence>
<evidence type="ECO:0000256" key="5">
    <source>
        <dbReference type="PIRNR" id="PIRNR032184"/>
    </source>
</evidence>
<dbReference type="InterPro" id="IPR016024">
    <property type="entry name" value="ARM-type_fold"/>
</dbReference>
<dbReference type="AlphaFoldDB" id="A0A1Y1USP6"/>
<dbReference type="PANTHER" id="PTHR10698:SF0">
    <property type="entry name" value="V-TYPE PROTON ATPASE SUBUNIT H"/>
    <property type="match status" value="1"/>
</dbReference>
<gene>
    <name evidence="7" type="ORF">BD324DRAFT_640689</name>
</gene>
<organism evidence="7 8">
    <name type="scientific">Kockovaella imperatae</name>
    <dbReference type="NCBI Taxonomy" id="4999"/>
    <lineage>
        <taxon>Eukaryota</taxon>
        <taxon>Fungi</taxon>
        <taxon>Dikarya</taxon>
        <taxon>Basidiomycota</taxon>
        <taxon>Agaricomycotina</taxon>
        <taxon>Tremellomycetes</taxon>
        <taxon>Tremellales</taxon>
        <taxon>Cuniculitremaceae</taxon>
        <taxon>Kockovaella</taxon>
    </lineage>
</organism>
<dbReference type="GO" id="GO:0000221">
    <property type="term" value="C:vacuolar proton-transporting V-type ATPase, V1 domain"/>
    <property type="evidence" value="ECO:0007669"/>
    <property type="project" value="UniProtKB-UniRule"/>
</dbReference>
<dbReference type="Pfam" id="PF03224">
    <property type="entry name" value="V-ATPase_H_N"/>
    <property type="match status" value="1"/>
</dbReference>
<evidence type="ECO:0000256" key="1">
    <source>
        <dbReference type="ARBA" id="ARBA00008613"/>
    </source>
</evidence>
<accession>A0A1Y1USP6</accession>
<evidence type="ECO:0000313" key="8">
    <source>
        <dbReference type="Proteomes" id="UP000193218"/>
    </source>
</evidence>
<evidence type="ECO:0000259" key="6">
    <source>
        <dbReference type="Pfam" id="PF11698"/>
    </source>
</evidence>
<protein>
    <recommendedName>
        <fullName evidence="5">V-type proton ATPase subunit H</fullName>
    </recommendedName>
</protein>
<dbReference type="FunCoup" id="A0A1Y1USP6">
    <property type="interactions" value="432"/>
</dbReference>
<comment type="similarity">
    <text evidence="1 5">Belongs to the V-ATPase H subunit family.</text>
</comment>
<dbReference type="EMBL" id="NBSH01000001">
    <property type="protein sequence ID" value="ORX40982.1"/>
    <property type="molecule type" value="Genomic_DNA"/>
</dbReference>
<dbReference type="RefSeq" id="XP_021874661.1">
    <property type="nucleotide sequence ID" value="XM_022017361.1"/>
</dbReference>
<dbReference type="Proteomes" id="UP000193218">
    <property type="component" value="Unassembled WGS sequence"/>
</dbReference>
<evidence type="ECO:0000313" key="7">
    <source>
        <dbReference type="EMBL" id="ORX40982.1"/>
    </source>
</evidence>
<keyword evidence="4 5" id="KW-0406">Ion transport</keyword>
<dbReference type="InParanoid" id="A0A1Y1USP6"/>
<name>A0A1Y1USP6_9TREE</name>
<keyword evidence="3 5" id="KW-0375">Hydrogen ion transport</keyword>
<reference evidence="7 8" key="1">
    <citation type="submission" date="2017-03" db="EMBL/GenBank/DDBJ databases">
        <title>Widespread Adenine N6-methylation of Active Genes in Fungi.</title>
        <authorList>
            <consortium name="DOE Joint Genome Institute"/>
            <person name="Mondo S.J."/>
            <person name="Dannebaum R.O."/>
            <person name="Kuo R.C."/>
            <person name="Louie K.B."/>
            <person name="Bewick A.J."/>
            <person name="Labutti K."/>
            <person name="Haridas S."/>
            <person name="Kuo A."/>
            <person name="Salamov A."/>
            <person name="Ahrendt S.R."/>
            <person name="Lau R."/>
            <person name="Bowen B.P."/>
            <person name="Lipzen A."/>
            <person name="Sullivan W."/>
            <person name="Andreopoulos W.B."/>
            <person name="Clum A."/>
            <person name="Lindquist E."/>
            <person name="Daum C."/>
            <person name="Northen T.R."/>
            <person name="Ramamoorthy G."/>
            <person name="Schmitz R.J."/>
            <person name="Gryganskyi A."/>
            <person name="Culley D."/>
            <person name="Magnuson J."/>
            <person name="James T.Y."/>
            <person name="O'Malley M.A."/>
            <person name="Stajich J.E."/>
            <person name="Spatafora J.W."/>
            <person name="Visel A."/>
            <person name="Grigoriev I.V."/>
        </authorList>
    </citation>
    <scope>NUCLEOTIDE SEQUENCE [LARGE SCALE GENOMIC DNA]</scope>
    <source>
        <strain evidence="7 8">NRRL Y-17943</strain>
    </source>
</reference>